<accession>A0A4V2WM00</accession>
<dbReference type="AlphaFoldDB" id="A0A4V2WM00"/>
<keyword evidence="1" id="KW-0808">Transferase</keyword>
<dbReference type="EMBL" id="SKBM01000003">
    <property type="protein sequence ID" value="TCZ65507.1"/>
    <property type="molecule type" value="Genomic_DNA"/>
</dbReference>
<comment type="caution">
    <text evidence="1">The sequence shown here is derived from an EMBL/GenBank/DDBJ whole genome shotgun (WGS) entry which is preliminary data.</text>
</comment>
<evidence type="ECO:0000313" key="2">
    <source>
        <dbReference type="Proteomes" id="UP000295023"/>
    </source>
</evidence>
<reference evidence="1 2" key="1">
    <citation type="submission" date="2019-03" db="EMBL/GenBank/DDBJ databases">
        <title>Paracraurococcus aquatilis NE82 genome sequence.</title>
        <authorList>
            <person name="Zhao Y."/>
            <person name="Du Z."/>
        </authorList>
    </citation>
    <scope>NUCLEOTIDE SEQUENCE [LARGE SCALE GENOMIC DNA]</scope>
    <source>
        <strain evidence="1 2">NE82</strain>
    </source>
</reference>
<dbReference type="OrthoDB" id="7273451at2"/>
<dbReference type="GO" id="GO:0032259">
    <property type="term" value="P:methylation"/>
    <property type="evidence" value="ECO:0007669"/>
    <property type="project" value="UniProtKB-KW"/>
</dbReference>
<dbReference type="RefSeq" id="WP_132285126.1">
    <property type="nucleotide sequence ID" value="NZ_SKBM01000003.1"/>
</dbReference>
<proteinExistence type="predicted"/>
<keyword evidence="2" id="KW-1185">Reference proteome</keyword>
<evidence type="ECO:0000313" key="1">
    <source>
        <dbReference type="EMBL" id="TCZ65507.1"/>
    </source>
</evidence>
<protein>
    <submittedName>
        <fullName evidence="1">Class I SAM-dependent methyltransferase</fullName>
    </submittedName>
</protein>
<sequence length="299" mass="32373">MPEDFAPDWLDLREPFDAYARSEALAATLLVHLPARPRFIDLGAGTGSLLRWLAPRLGRAQAWTLVDSSLEMVEAAFDTIADRADQVGYAVTAPNKRTLLVHAPGGAWRIETLVTDLADAPDSLPLHDADAVVSSALCDLVSRPWLERMAAALRIPFYAALCVDGRERFLPPHPVDARVAAGFRRDQARDKGFDGAALGPRAPAVIAEVFGARGFRVESAPSDWLARGRGPLPHPTLRDTAGRFLSELVLGHAEAAGRQDRRGGGRIGAWMDARLDQVAQGRLSVRIGHRDVLALPPGR</sequence>
<organism evidence="1 2">
    <name type="scientific">Roseicella aquatilis</name>
    <dbReference type="NCBI Taxonomy" id="2527868"/>
    <lineage>
        <taxon>Bacteria</taxon>
        <taxon>Pseudomonadati</taxon>
        <taxon>Pseudomonadota</taxon>
        <taxon>Alphaproteobacteria</taxon>
        <taxon>Acetobacterales</taxon>
        <taxon>Roseomonadaceae</taxon>
        <taxon>Roseicella</taxon>
    </lineage>
</organism>
<name>A0A4V2WM00_9PROT</name>
<dbReference type="InterPro" id="IPR029063">
    <property type="entry name" value="SAM-dependent_MTases_sf"/>
</dbReference>
<dbReference type="GO" id="GO:0008168">
    <property type="term" value="F:methyltransferase activity"/>
    <property type="evidence" value="ECO:0007669"/>
    <property type="project" value="UniProtKB-KW"/>
</dbReference>
<dbReference type="SUPFAM" id="SSF53335">
    <property type="entry name" value="S-adenosyl-L-methionine-dependent methyltransferases"/>
    <property type="match status" value="1"/>
</dbReference>
<keyword evidence="1" id="KW-0489">Methyltransferase</keyword>
<dbReference type="Gene3D" id="3.40.50.150">
    <property type="entry name" value="Vaccinia Virus protein VP39"/>
    <property type="match status" value="1"/>
</dbReference>
<dbReference type="Proteomes" id="UP000295023">
    <property type="component" value="Unassembled WGS sequence"/>
</dbReference>
<gene>
    <name evidence="1" type="ORF">EXY23_04880</name>
</gene>